<feature type="compositionally biased region" description="Acidic residues" evidence="5">
    <location>
        <begin position="15"/>
        <end position="27"/>
    </location>
</feature>
<reference evidence="7 8" key="1">
    <citation type="submission" date="2019-06" db="EMBL/GenBank/DDBJ databases">
        <title>A chromosomal-level reference genome of Carpinus fangiana (Coryloideae, Betulaceae).</title>
        <authorList>
            <person name="Yang X."/>
            <person name="Wang Z."/>
            <person name="Zhang L."/>
            <person name="Hao G."/>
            <person name="Liu J."/>
            <person name="Yang Y."/>
        </authorList>
    </citation>
    <scope>NUCLEOTIDE SEQUENCE [LARGE SCALE GENOMIC DNA]</scope>
    <source>
        <strain evidence="7">Cfa_2016G</strain>
        <tissue evidence="7">Leaf</tissue>
    </source>
</reference>
<dbReference type="PROSITE" id="PS51294">
    <property type="entry name" value="HTH_MYB"/>
    <property type="match status" value="1"/>
</dbReference>
<evidence type="ECO:0000256" key="4">
    <source>
        <dbReference type="ARBA" id="ARBA00023242"/>
    </source>
</evidence>
<dbReference type="GO" id="GO:0003677">
    <property type="term" value="F:DNA binding"/>
    <property type="evidence" value="ECO:0007669"/>
    <property type="project" value="InterPro"/>
</dbReference>
<accession>A0A5N6RL09</accession>
<dbReference type="InterPro" id="IPR009057">
    <property type="entry name" value="Homeodomain-like_sf"/>
</dbReference>
<dbReference type="Proteomes" id="UP000327013">
    <property type="component" value="Chromosome 7"/>
</dbReference>
<keyword evidence="3" id="KW-0804">Transcription</keyword>
<evidence type="ECO:0000256" key="5">
    <source>
        <dbReference type="SAM" id="MobiDB-lite"/>
    </source>
</evidence>
<organism evidence="7 8">
    <name type="scientific">Carpinus fangiana</name>
    <dbReference type="NCBI Taxonomy" id="176857"/>
    <lineage>
        <taxon>Eukaryota</taxon>
        <taxon>Viridiplantae</taxon>
        <taxon>Streptophyta</taxon>
        <taxon>Embryophyta</taxon>
        <taxon>Tracheophyta</taxon>
        <taxon>Spermatophyta</taxon>
        <taxon>Magnoliopsida</taxon>
        <taxon>eudicotyledons</taxon>
        <taxon>Gunneridae</taxon>
        <taxon>Pentapetalae</taxon>
        <taxon>rosids</taxon>
        <taxon>fabids</taxon>
        <taxon>Fagales</taxon>
        <taxon>Betulaceae</taxon>
        <taxon>Carpinus</taxon>
    </lineage>
</organism>
<feature type="domain" description="HTH myb-type" evidence="6">
    <location>
        <begin position="56"/>
        <end position="116"/>
    </location>
</feature>
<dbReference type="InterPro" id="IPR006447">
    <property type="entry name" value="Myb_dom_plants"/>
</dbReference>
<dbReference type="Pfam" id="PF00249">
    <property type="entry name" value="Myb_DNA-binding"/>
    <property type="match status" value="1"/>
</dbReference>
<dbReference type="AlphaFoldDB" id="A0A5N6RL09"/>
<dbReference type="OrthoDB" id="551907at2759"/>
<keyword evidence="8" id="KW-1185">Reference proteome</keyword>
<comment type="subcellular location">
    <subcellularLocation>
        <location evidence="1">Nucleus</location>
    </subcellularLocation>
</comment>
<dbReference type="NCBIfam" id="TIGR01557">
    <property type="entry name" value="myb_SHAQKYF"/>
    <property type="match status" value="1"/>
</dbReference>
<dbReference type="PANTHER" id="PTHR31314:SF168">
    <property type="entry name" value="MYB-LIKE HTH TRANSCRIPTIONAL REGULATOR FAMILY PROTEIN"/>
    <property type="match status" value="1"/>
</dbReference>
<dbReference type="InterPro" id="IPR046955">
    <property type="entry name" value="PHR1-like"/>
</dbReference>
<dbReference type="GO" id="GO:0005634">
    <property type="term" value="C:nucleus"/>
    <property type="evidence" value="ECO:0007669"/>
    <property type="project" value="UniProtKB-SubCell"/>
</dbReference>
<dbReference type="Gene3D" id="1.10.10.60">
    <property type="entry name" value="Homeodomain-like"/>
    <property type="match status" value="1"/>
</dbReference>
<dbReference type="EMBL" id="CM017327">
    <property type="protein sequence ID" value="KAE8099147.1"/>
    <property type="molecule type" value="Genomic_DNA"/>
</dbReference>
<dbReference type="SUPFAM" id="SSF46689">
    <property type="entry name" value="Homeodomain-like"/>
    <property type="match status" value="1"/>
</dbReference>
<dbReference type="InterPro" id="IPR001005">
    <property type="entry name" value="SANT/Myb"/>
</dbReference>
<evidence type="ECO:0000256" key="1">
    <source>
        <dbReference type="ARBA" id="ARBA00004123"/>
    </source>
</evidence>
<feature type="region of interest" description="Disordered" evidence="5">
    <location>
        <begin position="1"/>
        <end position="54"/>
    </location>
</feature>
<feature type="region of interest" description="Disordered" evidence="5">
    <location>
        <begin position="327"/>
        <end position="352"/>
    </location>
</feature>
<keyword evidence="4" id="KW-0539">Nucleus</keyword>
<evidence type="ECO:0000313" key="8">
    <source>
        <dbReference type="Proteomes" id="UP000327013"/>
    </source>
</evidence>
<protein>
    <recommendedName>
        <fullName evidence="6">HTH myb-type domain-containing protein</fullName>
    </recommendedName>
</protein>
<proteinExistence type="predicted"/>
<dbReference type="FunFam" id="1.10.10.60:FF:000002">
    <property type="entry name" value="Myb family transcription factor"/>
    <property type="match status" value="1"/>
</dbReference>
<evidence type="ECO:0000256" key="2">
    <source>
        <dbReference type="ARBA" id="ARBA00023015"/>
    </source>
</evidence>
<evidence type="ECO:0000256" key="3">
    <source>
        <dbReference type="ARBA" id="ARBA00023163"/>
    </source>
</evidence>
<dbReference type="GO" id="GO:0003700">
    <property type="term" value="F:DNA-binding transcription factor activity"/>
    <property type="evidence" value="ECO:0007669"/>
    <property type="project" value="InterPro"/>
</dbReference>
<evidence type="ECO:0000313" key="7">
    <source>
        <dbReference type="EMBL" id="KAE8099147.1"/>
    </source>
</evidence>
<feature type="compositionally biased region" description="Basic and acidic residues" evidence="5">
    <location>
        <begin position="333"/>
        <end position="346"/>
    </location>
</feature>
<keyword evidence="2" id="KW-0805">Transcription regulation</keyword>
<sequence length="352" mass="39629">MMEECSKISLSNQNDDQEGSESGENDDESKAKNGGSSSNSTVEESDKKSSVRPYVRSKMPRLRWTPDLHLRFVHSVEKLGGHDRATPKMVLQLMNVKGLSIAHVKSHLQMYRSKKVDDPGQVLADHRHLVENGDRNIYNLSQLPMLQGYNPTHNSNFRYRFGDASWTSAYENLLGCPAGRSSTSGGGFYGTLGERFFGSNFSNRANCNFRTGNSTFGDQQSAWRSTHEVKDGLNLQSFHHKHESLQTQPRLSTPTTDHHLQAQVQERSNNVAPDFNKTSNLQEWKTFKRKAFDCEQLDLDLSLRLTSRNHEVDSNLSLSLYSQSSSSLTSLKEGPDDAKKPEKRTSTLDLTI</sequence>
<dbReference type="InterPro" id="IPR017930">
    <property type="entry name" value="Myb_dom"/>
</dbReference>
<name>A0A5N6RL09_9ROSI</name>
<gene>
    <name evidence="7" type="ORF">FH972_017151</name>
</gene>
<dbReference type="PANTHER" id="PTHR31314">
    <property type="entry name" value="MYB FAMILY TRANSCRIPTION FACTOR PHL7-LIKE"/>
    <property type="match status" value="1"/>
</dbReference>
<evidence type="ECO:0000259" key="6">
    <source>
        <dbReference type="PROSITE" id="PS51294"/>
    </source>
</evidence>